<protein>
    <submittedName>
        <fullName evidence="3">Uncharacterized protein</fullName>
    </submittedName>
</protein>
<feature type="domain" description="N-acetyltransferase" evidence="1">
    <location>
        <begin position="1"/>
        <end position="95"/>
    </location>
</feature>
<dbReference type="CDD" id="cd04301">
    <property type="entry name" value="NAT_SF"/>
    <property type="match status" value="1"/>
</dbReference>
<dbReference type="Proteomes" id="UP000271587">
    <property type="component" value="Chromosome"/>
</dbReference>
<dbReference type="InterPro" id="IPR016181">
    <property type="entry name" value="Acyl_CoA_acyltransferase"/>
</dbReference>
<evidence type="ECO:0000313" key="3">
    <source>
        <dbReference type="EMBL" id="AZA10758.1"/>
    </source>
</evidence>
<keyword evidence="4" id="KW-1185">Reference proteome</keyword>
<name>A0A3G6J1C4_9CORY</name>
<feature type="domain" description="N-acetyltransferase" evidence="2">
    <location>
        <begin position="9"/>
        <end position="95"/>
    </location>
</feature>
<dbReference type="PANTHER" id="PTHR31435:SF10">
    <property type="entry name" value="BSR4717 PROTEIN"/>
    <property type="match status" value="1"/>
</dbReference>
<accession>A0A3G6J1C4</accession>
<organism evidence="3 4">
    <name type="scientific">Corynebacterium gerontici</name>
    <dbReference type="NCBI Taxonomy" id="2079234"/>
    <lineage>
        <taxon>Bacteria</taxon>
        <taxon>Bacillati</taxon>
        <taxon>Actinomycetota</taxon>
        <taxon>Actinomycetes</taxon>
        <taxon>Mycobacteriales</taxon>
        <taxon>Corynebacteriaceae</taxon>
        <taxon>Corynebacterium</taxon>
    </lineage>
</organism>
<dbReference type="RefSeq" id="WP_123933253.1">
    <property type="nucleotide sequence ID" value="NZ_CP033897.1"/>
</dbReference>
<dbReference type="InterPro" id="IPR000182">
    <property type="entry name" value="GNAT_dom"/>
</dbReference>
<reference evidence="3 4" key="1">
    <citation type="submission" date="2018-11" db="EMBL/GenBank/DDBJ databases">
        <authorList>
            <person name="Kleinhagauer T."/>
            <person name="Glaeser S.P."/>
            <person name="Spergser J."/>
            <person name="Ruckert C."/>
            <person name="Kaempfer P."/>
            <person name="Busse H.-J."/>
        </authorList>
    </citation>
    <scope>NUCLEOTIDE SEQUENCE [LARGE SCALE GENOMIC DNA]</scope>
    <source>
        <strain evidence="3 4">W8</strain>
    </source>
</reference>
<dbReference type="GO" id="GO:0016747">
    <property type="term" value="F:acyltransferase activity, transferring groups other than amino-acyl groups"/>
    <property type="evidence" value="ECO:0007669"/>
    <property type="project" value="InterPro"/>
</dbReference>
<evidence type="ECO:0000259" key="2">
    <source>
        <dbReference type="PROSITE" id="PS51729"/>
    </source>
</evidence>
<proteinExistence type="predicted"/>
<sequence length="95" mass="10843">MSETHTEVRHEVVQSRYAIFLGEDLAGFAEYVENDGVRDFNHTVVLEDFQGKGLSKPLIREALEDTREHGLKVRPTCSAVEHFIAKNPEFEDLRA</sequence>
<dbReference type="PANTHER" id="PTHR31435">
    <property type="entry name" value="PROTEIN NATD1"/>
    <property type="match status" value="1"/>
</dbReference>
<dbReference type="KEGG" id="cgk:CGERO_02150"/>
<dbReference type="SUPFAM" id="SSF55729">
    <property type="entry name" value="Acyl-CoA N-acyltransferases (Nat)"/>
    <property type="match status" value="1"/>
</dbReference>
<dbReference type="AlphaFoldDB" id="A0A3G6J1C4"/>
<evidence type="ECO:0000259" key="1">
    <source>
        <dbReference type="PROSITE" id="PS51186"/>
    </source>
</evidence>
<dbReference type="PROSITE" id="PS51186">
    <property type="entry name" value="GNAT"/>
    <property type="match status" value="1"/>
</dbReference>
<evidence type="ECO:0000313" key="4">
    <source>
        <dbReference type="Proteomes" id="UP000271587"/>
    </source>
</evidence>
<dbReference type="PROSITE" id="PS51729">
    <property type="entry name" value="GNAT_YJDJ"/>
    <property type="match status" value="1"/>
</dbReference>
<dbReference type="Gene3D" id="3.40.630.30">
    <property type="match status" value="1"/>
</dbReference>
<dbReference type="InterPro" id="IPR045057">
    <property type="entry name" value="Gcn5-rel_NAT"/>
</dbReference>
<dbReference type="InterPro" id="IPR031165">
    <property type="entry name" value="GNAT_YJDJ"/>
</dbReference>
<dbReference type="Pfam" id="PF14542">
    <property type="entry name" value="Acetyltransf_CG"/>
    <property type="match status" value="1"/>
</dbReference>
<dbReference type="OrthoDB" id="5405911at2"/>
<dbReference type="EMBL" id="CP033897">
    <property type="protein sequence ID" value="AZA10758.1"/>
    <property type="molecule type" value="Genomic_DNA"/>
</dbReference>
<gene>
    <name evidence="3" type="ORF">CGERO_02150</name>
</gene>